<feature type="binding site" evidence="14">
    <location>
        <position position="72"/>
    </location>
    <ligand>
        <name>Na(+)</name>
        <dbReference type="ChEBI" id="CHEBI:29101"/>
        <note>structural</note>
    </ligand>
</feature>
<dbReference type="InterPro" id="IPR003691">
    <property type="entry name" value="FluC"/>
</dbReference>
<evidence type="ECO:0000256" key="12">
    <source>
        <dbReference type="ARBA" id="ARBA00035585"/>
    </source>
</evidence>
<organism evidence="15 16">
    <name type="scientific">Exiguobacterium oxidotolerans</name>
    <dbReference type="NCBI Taxonomy" id="223958"/>
    <lineage>
        <taxon>Bacteria</taxon>
        <taxon>Bacillati</taxon>
        <taxon>Bacillota</taxon>
        <taxon>Bacilli</taxon>
        <taxon>Bacillales</taxon>
        <taxon>Bacillales Family XII. Incertae Sedis</taxon>
        <taxon>Exiguobacterium</taxon>
    </lineage>
</organism>
<comment type="function">
    <text evidence="13 14">Fluoride-specific ion channel. Important for reducing fluoride concentration in the cell, thus reducing its toxicity.</text>
</comment>
<keyword evidence="9 14" id="KW-0472">Membrane</keyword>
<keyword evidence="10 14" id="KW-0407">Ion channel</keyword>
<accession>A0A653IHA2</accession>
<dbReference type="NCBIfam" id="NF010801">
    <property type="entry name" value="PRK14205.1"/>
    <property type="match status" value="1"/>
</dbReference>
<evidence type="ECO:0000256" key="9">
    <source>
        <dbReference type="ARBA" id="ARBA00023136"/>
    </source>
</evidence>
<evidence type="ECO:0000256" key="3">
    <source>
        <dbReference type="ARBA" id="ARBA00022475"/>
    </source>
</evidence>
<name>A0A653IHA2_9BACL</name>
<evidence type="ECO:0000256" key="5">
    <source>
        <dbReference type="ARBA" id="ARBA00022723"/>
    </source>
</evidence>
<evidence type="ECO:0000256" key="6">
    <source>
        <dbReference type="ARBA" id="ARBA00022989"/>
    </source>
</evidence>
<evidence type="ECO:0000256" key="14">
    <source>
        <dbReference type="HAMAP-Rule" id="MF_00454"/>
    </source>
</evidence>
<dbReference type="HAMAP" id="MF_00454">
    <property type="entry name" value="FluC"/>
    <property type="match status" value="1"/>
</dbReference>
<feature type="transmembrane region" description="Helical" evidence="14">
    <location>
        <begin position="93"/>
        <end position="118"/>
    </location>
</feature>
<evidence type="ECO:0000256" key="4">
    <source>
        <dbReference type="ARBA" id="ARBA00022692"/>
    </source>
</evidence>
<evidence type="ECO:0000313" key="16">
    <source>
        <dbReference type="Proteomes" id="UP000439752"/>
    </source>
</evidence>
<evidence type="ECO:0000256" key="11">
    <source>
        <dbReference type="ARBA" id="ARBA00035120"/>
    </source>
</evidence>
<keyword evidence="3 14" id="KW-1003">Cell membrane</keyword>
<evidence type="ECO:0000256" key="8">
    <source>
        <dbReference type="ARBA" id="ARBA00023065"/>
    </source>
</evidence>
<comment type="similarity">
    <text evidence="11 14">Belongs to the fluoride channel Fluc/FEX (TC 1.A.43) family.</text>
</comment>
<feature type="transmembrane region" description="Helical" evidence="14">
    <location>
        <begin position="45"/>
        <end position="72"/>
    </location>
</feature>
<dbReference type="GO" id="GO:0046872">
    <property type="term" value="F:metal ion binding"/>
    <property type="evidence" value="ECO:0007669"/>
    <property type="project" value="UniProtKB-KW"/>
</dbReference>
<comment type="catalytic activity">
    <reaction evidence="12">
        <text>fluoride(in) = fluoride(out)</text>
        <dbReference type="Rhea" id="RHEA:76159"/>
        <dbReference type="ChEBI" id="CHEBI:17051"/>
    </reaction>
    <physiologicalReaction direction="left-to-right" evidence="12">
        <dbReference type="Rhea" id="RHEA:76160"/>
    </physiologicalReaction>
</comment>
<proteinExistence type="inferred from homology"/>
<dbReference type="AlphaFoldDB" id="A0A653IHA2"/>
<reference evidence="15 16" key="1">
    <citation type="submission" date="2019-10" db="EMBL/GenBank/DDBJ databases">
        <authorList>
            <person name="Karimi E."/>
        </authorList>
    </citation>
    <scope>NUCLEOTIDE SEQUENCE [LARGE SCALE GENOMIC DNA]</scope>
    <source>
        <strain evidence="15">Exiguobacterium sp. 9Y</strain>
    </source>
</reference>
<comment type="activity regulation">
    <text evidence="14">Na(+) is not transported, but it plays an essential structural role and its presence is essential for fluoride channel function.</text>
</comment>
<keyword evidence="4 14" id="KW-0812">Transmembrane</keyword>
<evidence type="ECO:0000256" key="1">
    <source>
        <dbReference type="ARBA" id="ARBA00004651"/>
    </source>
</evidence>
<dbReference type="Proteomes" id="UP000439752">
    <property type="component" value="Unassembled WGS sequence"/>
</dbReference>
<evidence type="ECO:0000256" key="13">
    <source>
        <dbReference type="ARBA" id="ARBA00049940"/>
    </source>
</evidence>
<dbReference type="RefSeq" id="WP_029332415.1">
    <property type="nucleotide sequence ID" value="NZ_LR732312.1"/>
</dbReference>
<keyword evidence="16" id="KW-1185">Reference proteome</keyword>
<dbReference type="GO" id="GO:0062054">
    <property type="term" value="F:fluoride channel activity"/>
    <property type="evidence" value="ECO:0007669"/>
    <property type="project" value="UniProtKB-UniRule"/>
</dbReference>
<keyword evidence="6 14" id="KW-1133">Transmembrane helix</keyword>
<keyword evidence="2 14" id="KW-0813">Transport</keyword>
<feature type="binding site" evidence="14">
    <location>
        <position position="69"/>
    </location>
    <ligand>
        <name>Na(+)</name>
        <dbReference type="ChEBI" id="CHEBI:29101"/>
        <note>structural</note>
    </ligand>
</feature>
<dbReference type="GO" id="GO:0005886">
    <property type="term" value="C:plasma membrane"/>
    <property type="evidence" value="ECO:0007669"/>
    <property type="project" value="UniProtKB-SubCell"/>
</dbReference>
<dbReference type="EMBL" id="CABWKQ010000032">
    <property type="protein sequence ID" value="VWX38268.1"/>
    <property type="molecule type" value="Genomic_DNA"/>
</dbReference>
<dbReference type="GO" id="GO:0140114">
    <property type="term" value="P:cellular detoxification of fluoride"/>
    <property type="evidence" value="ECO:0007669"/>
    <property type="project" value="UniProtKB-UniRule"/>
</dbReference>
<sequence>MTLLALGLGAFFGAISRFALSQWTKTFWTRDFPLATFIGNVSGSFLLGLVIGLHLDSTWTLFLGTGFLGSFTTFSTFKLETLQLLQHENRRTLALYLGTSYVLGISAAFLGIVCALATN</sequence>
<evidence type="ECO:0000256" key="2">
    <source>
        <dbReference type="ARBA" id="ARBA00022448"/>
    </source>
</evidence>
<keyword evidence="7 14" id="KW-0915">Sodium</keyword>
<evidence type="ECO:0000256" key="7">
    <source>
        <dbReference type="ARBA" id="ARBA00023053"/>
    </source>
</evidence>
<evidence type="ECO:0000256" key="10">
    <source>
        <dbReference type="ARBA" id="ARBA00023303"/>
    </source>
</evidence>
<keyword evidence="5 14" id="KW-0479">Metal-binding</keyword>
<comment type="subcellular location">
    <subcellularLocation>
        <location evidence="1 14">Cell membrane</location>
        <topology evidence="1 14">Multi-pass membrane protein</topology>
    </subcellularLocation>
</comment>
<gene>
    <name evidence="15" type="primary">crcBB</name>
    <name evidence="14" type="synonym">crcB</name>
    <name evidence="14" type="synonym">fluC</name>
    <name evidence="15" type="ORF">EXIGUO9Y_380032</name>
</gene>
<protein>
    <recommendedName>
        <fullName evidence="14">Fluoride-specific ion channel FluC</fullName>
    </recommendedName>
</protein>
<comment type="caution">
    <text evidence="14">Lacks conserved residue(s) required for the propagation of feature annotation.</text>
</comment>
<evidence type="ECO:0000313" key="15">
    <source>
        <dbReference type="EMBL" id="VWX38268.1"/>
    </source>
</evidence>
<dbReference type="Pfam" id="PF02537">
    <property type="entry name" value="CRCB"/>
    <property type="match status" value="1"/>
</dbReference>
<keyword evidence="8 14" id="KW-0406">Ion transport</keyword>
<dbReference type="PANTHER" id="PTHR28259">
    <property type="entry name" value="FLUORIDE EXPORT PROTEIN 1-RELATED"/>
    <property type="match status" value="1"/>
</dbReference>
<dbReference type="PANTHER" id="PTHR28259:SF16">
    <property type="entry name" value="FLUORIDE-SPECIFIC ION CHANNEL FLUC 2"/>
    <property type="match status" value="1"/>
</dbReference>